<dbReference type="GO" id="GO:0061503">
    <property type="term" value="F:tRNA threonylcarbamoyladenosine dehydratase"/>
    <property type="evidence" value="ECO:0007669"/>
    <property type="project" value="TreeGrafter"/>
</dbReference>
<dbReference type="CDD" id="cd00755">
    <property type="entry name" value="YgdL_like"/>
    <property type="match status" value="1"/>
</dbReference>
<dbReference type="Gene3D" id="3.40.50.720">
    <property type="entry name" value="NAD(P)-binding Rossmann-like Domain"/>
    <property type="match status" value="1"/>
</dbReference>
<evidence type="ECO:0000313" key="2">
    <source>
        <dbReference type="EMBL" id="SFU41696.1"/>
    </source>
</evidence>
<dbReference type="Pfam" id="PF00899">
    <property type="entry name" value="ThiF"/>
    <property type="match status" value="1"/>
</dbReference>
<dbReference type="EMBL" id="FPBT01000004">
    <property type="protein sequence ID" value="SFU41696.1"/>
    <property type="molecule type" value="Genomic_DNA"/>
</dbReference>
<dbReference type="InterPro" id="IPR035985">
    <property type="entry name" value="Ubiquitin-activating_enz"/>
</dbReference>
<gene>
    <name evidence="2" type="ORF">SAMN05216508_10454</name>
</gene>
<feature type="domain" description="THIF-type NAD/FAD binding fold" evidence="1">
    <location>
        <begin position="12"/>
        <end position="254"/>
    </location>
</feature>
<sequence>MLNQFTRTELVAGEKNIRRFQSARVALFGVGGVGGFAMEALVRSGIGAIDLIDNDTVSLTNLNRQIIATHDTIGRAKVDVAEERIRSINPDCAVRKYQCFFLPEMADRFDFTQYDYVIDAVDTVQAKLELVMRCKAAGTPIISAMGAGNKLDPTRFQVADISRTSVDPLAKVMRQQLRKRGVKHLKVVYSQEMPAKPLTAAYLTEQGRGGDLTEQARETGSLRLSPGSTAFVPSVVGLIIASEVVRDLMEEPLPQDRIQATIDTLHEGEADPV</sequence>
<name>A0A1I7G063_9FIRM</name>
<evidence type="ECO:0000313" key="3">
    <source>
        <dbReference type="Proteomes" id="UP000198817"/>
    </source>
</evidence>
<proteinExistence type="predicted"/>
<reference evidence="2 3" key="1">
    <citation type="submission" date="2016-10" db="EMBL/GenBank/DDBJ databases">
        <authorList>
            <person name="de Groot N.N."/>
        </authorList>
    </citation>
    <scope>NUCLEOTIDE SEQUENCE [LARGE SCALE GENOMIC DNA]</scope>
    <source>
        <strain evidence="2 3">KHGC13</strain>
    </source>
</reference>
<organism evidence="2 3">
    <name type="scientific">Eubacterium pyruvativorans</name>
    <dbReference type="NCBI Taxonomy" id="155865"/>
    <lineage>
        <taxon>Bacteria</taxon>
        <taxon>Bacillati</taxon>
        <taxon>Bacillota</taxon>
        <taxon>Clostridia</taxon>
        <taxon>Eubacteriales</taxon>
        <taxon>Eubacteriaceae</taxon>
        <taxon>Eubacterium</taxon>
    </lineage>
</organism>
<dbReference type="InterPro" id="IPR000594">
    <property type="entry name" value="ThiF_NAD_FAD-bd"/>
</dbReference>
<dbReference type="FunFam" id="3.40.50.720:FF:000141">
    <property type="entry name" value="tRNA threonylcarbamoyladenosine dehydratase"/>
    <property type="match status" value="1"/>
</dbReference>
<dbReference type="GO" id="GO:0061504">
    <property type="term" value="P:cyclic threonylcarbamoyladenosine biosynthetic process"/>
    <property type="evidence" value="ECO:0007669"/>
    <property type="project" value="TreeGrafter"/>
</dbReference>
<dbReference type="PANTHER" id="PTHR43267:SF1">
    <property type="entry name" value="TRNA THREONYLCARBAMOYLADENOSINE DEHYDRATASE"/>
    <property type="match status" value="1"/>
</dbReference>
<dbReference type="Proteomes" id="UP000198817">
    <property type="component" value="Unassembled WGS sequence"/>
</dbReference>
<dbReference type="SUPFAM" id="SSF69572">
    <property type="entry name" value="Activating enzymes of the ubiquitin-like proteins"/>
    <property type="match status" value="1"/>
</dbReference>
<dbReference type="GO" id="GO:0008641">
    <property type="term" value="F:ubiquitin-like modifier activating enzyme activity"/>
    <property type="evidence" value="ECO:0007669"/>
    <property type="project" value="InterPro"/>
</dbReference>
<dbReference type="InterPro" id="IPR045886">
    <property type="entry name" value="ThiF/MoeB/HesA"/>
</dbReference>
<keyword evidence="3" id="KW-1185">Reference proteome</keyword>
<dbReference type="PANTHER" id="PTHR43267">
    <property type="entry name" value="TRNA THREONYLCARBAMOYLADENOSINE DEHYDRATASE"/>
    <property type="match status" value="1"/>
</dbReference>
<protein>
    <submittedName>
        <fullName evidence="2">tRNA A37 threonylcarbamoyladenosine dehydratase</fullName>
    </submittedName>
</protein>
<dbReference type="RefSeq" id="WP_090470310.1">
    <property type="nucleotide sequence ID" value="NZ_FOWF01000004.1"/>
</dbReference>
<dbReference type="OrthoDB" id="9804150at2"/>
<dbReference type="STRING" id="155865.SAMN05216515_10477"/>
<dbReference type="AlphaFoldDB" id="A0A1I7G063"/>
<accession>A0A1I7G063</accession>
<evidence type="ECO:0000259" key="1">
    <source>
        <dbReference type="Pfam" id="PF00899"/>
    </source>
</evidence>